<dbReference type="PANTHER" id="PTHR42993">
    <property type="entry name" value="MAOC-LIKE DEHYDRATASE DOMAIN-CONTAINING PROTEIN"/>
    <property type="match status" value="1"/>
</dbReference>
<organism evidence="2 3">
    <name type="scientific">Hirschia litorea</name>
    <dbReference type="NCBI Taxonomy" id="1199156"/>
    <lineage>
        <taxon>Bacteria</taxon>
        <taxon>Pseudomonadati</taxon>
        <taxon>Pseudomonadota</taxon>
        <taxon>Alphaproteobacteria</taxon>
        <taxon>Hyphomonadales</taxon>
        <taxon>Hyphomonadaceae</taxon>
        <taxon>Hirschia</taxon>
    </lineage>
</organism>
<dbReference type="InterPro" id="IPR002539">
    <property type="entry name" value="MaoC-like_dom"/>
</dbReference>
<accession>A0ABW2IJ14</accession>
<feature type="domain" description="MaoC-like" evidence="1">
    <location>
        <begin position="10"/>
        <end position="118"/>
    </location>
</feature>
<name>A0ABW2IJ14_9PROT</name>
<protein>
    <submittedName>
        <fullName evidence="2">MaoC family dehydratase</fullName>
    </submittedName>
</protein>
<evidence type="ECO:0000259" key="1">
    <source>
        <dbReference type="Pfam" id="PF01575"/>
    </source>
</evidence>
<comment type="caution">
    <text evidence="2">The sequence shown here is derived from an EMBL/GenBank/DDBJ whole genome shotgun (WGS) entry which is preliminary data.</text>
</comment>
<dbReference type="RefSeq" id="WP_382166133.1">
    <property type="nucleotide sequence ID" value="NZ_JBHTBR010000002.1"/>
</dbReference>
<gene>
    <name evidence="2" type="ORF">ACFQS8_04830</name>
</gene>
<reference evidence="3" key="1">
    <citation type="journal article" date="2019" name="Int. J. Syst. Evol. Microbiol.">
        <title>The Global Catalogue of Microorganisms (GCM) 10K type strain sequencing project: providing services to taxonomists for standard genome sequencing and annotation.</title>
        <authorList>
            <consortium name="The Broad Institute Genomics Platform"/>
            <consortium name="The Broad Institute Genome Sequencing Center for Infectious Disease"/>
            <person name="Wu L."/>
            <person name="Ma J."/>
        </authorList>
    </citation>
    <scope>NUCLEOTIDE SEQUENCE [LARGE SCALE GENOMIC DNA]</scope>
    <source>
        <strain evidence="3">CCUG 51308</strain>
    </source>
</reference>
<dbReference type="Pfam" id="PF01575">
    <property type="entry name" value="MaoC_dehydratas"/>
    <property type="match status" value="1"/>
</dbReference>
<dbReference type="InterPro" id="IPR039375">
    <property type="entry name" value="NodN-like"/>
</dbReference>
<dbReference type="EMBL" id="JBHTBR010000002">
    <property type="protein sequence ID" value="MFC7290929.1"/>
    <property type="molecule type" value="Genomic_DNA"/>
</dbReference>
<evidence type="ECO:0000313" key="2">
    <source>
        <dbReference type="EMBL" id="MFC7290929.1"/>
    </source>
</evidence>
<dbReference type="InterPro" id="IPR029069">
    <property type="entry name" value="HotDog_dom_sf"/>
</dbReference>
<evidence type="ECO:0000313" key="3">
    <source>
        <dbReference type="Proteomes" id="UP001596492"/>
    </source>
</evidence>
<dbReference type="PANTHER" id="PTHR42993:SF1">
    <property type="entry name" value="MAOC-LIKE DEHYDRATASE DOMAIN-CONTAINING PROTEIN"/>
    <property type="match status" value="1"/>
</dbReference>
<keyword evidence="3" id="KW-1185">Reference proteome</keyword>
<sequence length="151" mass="16964">MDIEYSELHSKVGQEIGTSEWIEITQERINKFAEATDDHQWIHVDVERANAEIGGPIAHGYLLMSLLPVLFNECLTIHGTSRILNYGSDRVRFTNMVRVGSRVRLKQVCMTVKSNAGGKVLKIKNTLEIEGEKRPALVAETLQIVYGKLEG</sequence>
<dbReference type="Proteomes" id="UP001596492">
    <property type="component" value="Unassembled WGS sequence"/>
</dbReference>
<dbReference type="Gene3D" id="3.10.129.10">
    <property type="entry name" value="Hotdog Thioesterase"/>
    <property type="match status" value="1"/>
</dbReference>
<proteinExistence type="predicted"/>
<dbReference type="SUPFAM" id="SSF54637">
    <property type="entry name" value="Thioesterase/thiol ester dehydrase-isomerase"/>
    <property type="match status" value="1"/>
</dbReference>
<dbReference type="CDD" id="cd03450">
    <property type="entry name" value="NodN"/>
    <property type="match status" value="1"/>
</dbReference>